<dbReference type="Pfam" id="PF00384">
    <property type="entry name" value="Molybdopterin"/>
    <property type="match status" value="1"/>
</dbReference>
<reference evidence="9 10" key="1">
    <citation type="submission" date="2022-09" db="EMBL/GenBank/DDBJ databases">
        <title>The outer-membrane cytochrome OmcA is essential for infection of Shewanella oneidensis by a zebrafish-associated bacteriophage.</title>
        <authorList>
            <person name="Grenfell A.W."/>
            <person name="Intile P."/>
            <person name="Mcfarlane J."/>
            <person name="Leung D."/>
            <person name="Abdalla K."/>
            <person name="Wold M."/>
            <person name="Kees E."/>
            <person name="Gralnick J."/>
        </authorList>
    </citation>
    <scope>NUCLEOTIDE SEQUENCE [LARGE SCALE GENOMIC DNA]</scope>
    <source>
        <strain evidence="9 10">NF-5</strain>
    </source>
</reference>
<dbReference type="RefSeq" id="WP_241407383.1">
    <property type="nucleotide sequence ID" value="NZ_JAOTLW010000022.1"/>
</dbReference>
<dbReference type="Gene3D" id="2.40.40.20">
    <property type="match status" value="1"/>
</dbReference>
<dbReference type="Gene3D" id="2.20.25.90">
    <property type="entry name" value="ADC-like domains"/>
    <property type="match status" value="1"/>
</dbReference>
<dbReference type="InterPro" id="IPR006657">
    <property type="entry name" value="MoPterin_dinucl-bd_dom"/>
</dbReference>
<comment type="cofactor">
    <cofactor evidence="1">
        <name>Mo-bis(molybdopterin guanine dinucleotide)</name>
        <dbReference type="ChEBI" id="CHEBI:60539"/>
    </cofactor>
</comment>
<dbReference type="Gene3D" id="3.40.228.10">
    <property type="entry name" value="Dimethylsulfoxide Reductase, domain 2"/>
    <property type="match status" value="1"/>
</dbReference>
<sequence length="819" mass="90723">MERRDFLKFSASVATLSSLTACNDNSVDVDLIEEIEPDEVITVAACLANCKATCPLMITTVDGVITKVSPETTTKGSEDGFDIRQQRPCARGHSAKQKIYNPDRVLRPLKRVGVRGSGQFEPISWELAFSEIAQKLKAIYEKYGSRSVFNLGGTSSGAIYSATPINNLLNVMGGYTGLFSSMSFSQVDKIMPYMYGSRPFSSIVESKFSDLYLFFGFNPMETGASGAGYGFEWQHVKGNTPVICFDPRYSDSMLGREESHYFIRPGTDAALCEAMAYHLITTDQIDKNFLKEKCYGFWAESEMQDPHNPSLTIPEVPYEECYEAHILGVKDGIPKTPEWASKITGVPSEIIIDVANRLAKAKTPYVIAGWSLQRQLNGEDNIRAVSTLALMVGAVGKRGTSNGDMPYSDFYTTNAAFFLPAVPAHPTNAKVRMSAWPRAILGGKEMTIIKDDIILPADEIDENGDGNLGSNIKCIWVRGGNHLGQQGDSFKISSELSDENNVELIINIENHMSSTAMYSDYVLPEMTWYEQTDLPFSNLQSGSMTFVIATTGIPRIGDTKSTWEICDGIARKLGIENEFSMGMTEYEVLEHAYSILKSLHPELPPTLKEMYDKKIVKFPNPCNESYESAIKHCAMYEYVNNGGILNTASGKIDIFSHKLRQLSEKNIIPDYWLGKDYINSIPKYMVVPGGFEDETQASEYPLQLVNYHAKSNVHSGYTNSSWLNEAVRRAAWINPADANGILDGDEIIIESKYGKIKVEARLTHRVMPGVISYAQGFKFTPVGNVDIGGNVNSLTTHMMTSPVAKGTGVYSNRVRIYKA</sequence>
<name>A0ABT6UI84_9GAMM</name>
<dbReference type="PROSITE" id="PS00932">
    <property type="entry name" value="MOLYBDOPTERIN_PROK_3"/>
    <property type="match status" value="1"/>
</dbReference>
<dbReference type="InterPro" id="IPR009010">
    <property type="entry name" value="Asp_de-COase-like_dom_sf"/>
</dbReference>
<evidence type="ECO:0000313" key="10">
    <source>
        <dbReference type="Proteomes" id="UP001159075"/>
    </source>
</evidence>
<dbReference type="InterPro" id="IPR006963">
    <property type="entry name" value="Mopterin_OxRdtase_4Fe-4S_dom"/>
</dbReference>
<evidence type="ECO:0000313" key="9">
    <source>
        <dbReference type="EMBL" id="MDI5833455.1"/>
    </source>
</evidence>
<dbReference type="InterPro" id="IPR050612">
    <property type="entry name" value="Prok_Mopterin_Oxidored"/>
</dbReference>
<comment type="caution">
    <text evidence="9">The sequence shown here is derived from an EMBL/GenBank/DDBJ whole genome shotgun (WGS) entry which is preliminary data.</text>
</comment>
<evidence type="ECO:0000256" key="7">
    <source>
        <dbReference type="ARBA" id="ARBA00023014"/>
    </source>
</evidence>
<keyword evidence="10" id="KW-1185">Reference proteome</keyword>
<dbReference type="EMBL" id="JAOTLW010000022">
    <property type="protein sequence ID" value="MDI5833455.1"/>
    <property type="molecule type" value="Genomic_DNA"/>
</dbReference>
<dbReference type="PANTHER" id="PTHR43742:SF3">
    <property type="entry name" value="DIMETHYL SULFOXIDE REDUCTASE DMSA"/>
    <property type="match status" value="1"/>
</dbReference>
<dbReference type="InterPro" id="IPR006655">
    <property type="entry name" value="Mopterin_OxRdtase_prok_CS"/>
</dbReference>
<evidence type="ECO:0000256" key="5">
    <source>
        <dbReference type="ARBA" id="ARBA00023002"/>
    </source>
</evidence>
<dbReference type="Proteomes" id="UP001159075">
    <property type="component" value="Unassembled WGS sequence"/>
</dbReference>
<proteinExistence type="inferred from homology"/>
<dbReference type="PANTHER" id="PTHR43742">
    <property type="entry name" value="TRIMETHYLAMINE-N-OXIDE REDUCTASE"/>
    <property type="match status" value="1"/>
</dbReference>
<evidence type="ECO:0000256" key="2">
    <source>
        <dbReference type="ARBA" id="ARBA00010312"/>
    </source>
</evidence>
<dbReference type="SUPFAM" id="SSF53706">
    <property type="entry name" value="Formate dehydrogenase/DMSO reductase, domains 1-3"/>
    <property type="match status" value="1"/>
</dbReference>
<keyword evidence="7" id="KW-0411">Iron-sulfur</keyword>
<keyword evidence="5" id="KW-0560">Oxidoreductase</keyword>
<gene>
    <name evidence="9" type="ORF">ODY93_17870</name>
</gene>
<dbReference type="Gene3D" id="3.40.50.740">
    <property type="match status" value="2"/>
</dbReference>
<dbReference type="Pfam" id="PF04879">
    <property type="entry name" value="Molybdop_Fe4S4"/>
    <property type="match status" value="1"/>
</dbReference>
<evidence type="ECO:0000256" key="6">
    <source>
        <dbReference type="ARBA" id="ARBA00023004"/>
    </source>
</evidence>
<protein>
    <submittedName>
        <fullName evidence="9">Molybdopterin-dependent oxidoreductase</fullName>
    </submittedName>
</protein>
<dbReference type="PROSITE" id="PS51257">
    <property type="entry name" value="PROKAR_LIPOPROTEIN"/>
    <property type="match status" value="1"/>
</dbReference>
<evidence type="ECO:0000256" key="1">
    <source>
        <dbReference type="ARBA" id="ARBA00001942"/>
    </source>
</evidence>
<evidence type="ECO:0000259" key="8">
    <source>
        <dbReference type="PROSITE" id="PS51669"/>
    </source>
</evidence>
<dbReference type="InterPro" id="IPR006656">
    <property type="entry name" value="Mopterin_OxRdtase"/>
</dbReference>
<comment type="similarity">
    <text evidence="2">Belongs to the prokaryotic molybdopterin-containing oxidoreductase family.</text>
</comment>
<keyword evidence="6" id="KW-0408">Iron</keyword>
<accession>A0ABT6UI84</accession>
<keyword evidence="4" id="KW-0479">Metal-binding</keyword>
<evidence type="ECO:0000256" key="4">
    <source>
        <dbReference type="ARBA" id="ARBA00022723"/>
    </source>
</evidence>
<dbReference type="PROSITE" id="PS51669">
    <property type="entry name" value="4FE4S_MOW_BIS_MGD"/>
    <property type="match status" value="1"/>
</dbReference>
<evidence type="ECO:0000256" key="3">
    <source>
        <dbReference type="ARBA" id="ARBA00022505"/>
    </source>
</evidence>
<keyword evidence="3" id="KW-0500">Molybdenum</keyword>
<dbReference type="SUPFAM" id="SSF50692">
    <property type="entry name" value="ADC-like"/>
    <property type="match status" value="1"/>
</dbReference>
<dbReference type="Pfam" id="PF01568">
    <property type="entry name" value="Molydop_binding"/>
    <property type="match status" value="1"/>
</dbReference>
<organism evidence="9 10">
    <name type="scientific">Shewanella xiamenensis</name>
    <dbReference type="NCBI Taxonomy" id="332186"/>
    <lineage>
        <taxon>Bacteria</taxon>
        <taxon>Pseudomonadati</taxon>
        <taxon>Pseudomonadota</taxon>
        <taxon>Gammaproteobacteria</taxon>
        <taxon>Alteromonadales</taxon>
        <taxon>Shewanellaceae</taxon>
        <taxon>Shewanella</taxon>
    </lineage>
</organism>
<feature type="domain" description="4Fe-4S Mo/W bis-MGD-type" evidence="8">
    <location>
        <begin position="39"/>
        <end position="103"/>
    </location>
</feature>